<dbReference type="InterPro" id="IPR002123">
    <property type="entry name" value="Plipid/glycerol_acylTrfase"/>
</dbReference>
<dbReference type="GO" id="GO:0003841">
    <property type="term" value="F:1-acylglycerol-3-phosphate O-acyltransferase activity"/>
    <property type="evidence" value="ECO:0007669"/>
    <property type="project" value="TreeGrafter"/>
</dbReference>
<dbReference type="PANTHER" id="PTHR10434">
    <property type="entry name" value="1-ACYL-SN-GLYCEROL-3-PHOSPHATE ACYLTRANSFERASE"/>
    <property type="match status" value="1"/>
</dbReference>
<evidence type="ECO:0000256" key="3">
    <source>
        <dbReference type="SAM" id="Coils"/>
    </source>
</evidence>
<dbReference type="GO" id="GO:0005886">
    <property type="term" value="C:plasma membrane"/>
    <property type="evidence" value="ECO:0007669"/>
    <property type="project" value="TreeGrafter"/>
</dbReference>
<proteinExistence type="predicted"/>
<evidence type="ECO:0000256" key="1">
    <source>
        <dbReference type="ARBA" id="ARBA00022679"/>
    </source>
</evidence>
<gene>
    <name evidence="5" type="ORF">FB566_4559</name>
</gene>
<dbReference type="RefSeq" id="WP_142043912.1">
    <property type="nucleotide sequence ID" value="NZ_JBHTGS010000002.1"/>
</dbReference>
<dbReference type="OrthoDB" id="9808424at2"/>
<dbReference type="InParanoid" id="A0A543B2B0"/>
<organism evidence="5 6">
    <name type="scientific">Stackebrandtia endophytica</name>
    <dbReference type="NCBI Taxonomy" id="1496996"/>
    <lineage>
        <taxon>Bacteria</taxon>
        <taxon>Bacillati</taxon>
        <taxon>Actinomycetota</taxon>
        <taxon>Actinomycetes</taxon>
        <taxon>Glycomycetales</taxon>
        <taxon>Glycomycetaceae</taxon>
        <taxon>Stackebrandtia</taxon>
    </lineage>
</organism>
<keyword evidence="1 5" id="KW-0808">Transferase</keyword>
<dbReference type="CDD" id="cd07989">
    <property type="entry name" value="LPLAT_AGPAT-like"/>
    <property type="match status" value="1"/>
</dbReference>
<dbReference type="FunCoup" id="A0A543B2B0">
    <property type="interactions" value="121"/>
</dbReference>
<keyword evidence="2 5" id="KW-0012">Acyltransferase</keyword>
<dbReference type="Proteomes" id="UP000317043">
    <property type="component" value="Unassembled WGS sequence"/>
</dbReference>
<dbReference type="PANTHER" id="PTHR10434:SF11">
    <property type="entry name" value="1-ACYL-SN-GLYCEROL-3-PHOSPHATE ACYLTRANSFERASE"/>
    <property type="match status" value="1"/>
</dbReference>
<reference evidence="5 6" key="1">
    <citation type="submission" date="2019-06" db="EMBL/GenBank/DDBJ databases">
        <title>Sequencing the genomes of 1000 actinobacteria strains.</title>
        <authorList>
            <person name="Klenk H.-P."/>
        </authorList>
    </citation>
    <scope>NUCLEOTIDE SEQUENCE [LARGE SCALE GENOMIC DNA]</scope>
    <source>
        <strain evidence="5 6">DSM 45928</strain>
    </source>
</reference>
<name>A0A543B2B0_9ACTN</name>
<dbReference type="GO" id="GO:0006654">
    <property type="term" value="P:phosphatidic acid biosynthetic process"/>
    <property type="evidence" value="ECO:0007669"/>
    <property type="project" value="TreeGrafter"/>
</dbReference>
<keyword evidence="3" id="KW-0175">Coiled coil</keyword>
<accession>A0A543B2B0</accession>
<dbReference type="AlphaFoldDB" id="A0A543B2B0"/>
<sequence>MLYGLLKWVIVGPWLRIIYRPKVEGLNNIPKSGAAIVASNHVSFSDSIFLPLVVRRKIIFIAKSDYFTGKGIKGLISRLFFSGVGAIPVDRTGGRAAHAALETGMRVLGEGELFGIYPEGTRSPDGKLYRGKTGVARLALQSQAPVIPVAMLNTGELQPIGKRLPSIGRVRIKIGEPIDFSRYEGLDGERVVERAVTDQIMYALMELSGQDYIDEYAAKAKALKEQADASTAEAEVVRKRWRRGDATG</sequence>
<keyword evidence="6" id="KW-1185">Reference proteome</keyword>
<comment type="caution">
    <text evidence="5">The sequence shown here is derived from an EMBL/GenBank/DDBJ whole genome shotgun (WGS) entry which is preliminary data.</text>
</comment>
<feature type="domain" description="Phospholipid/glycerol acyltransferase" evidence="4">
    <location>
        <begin position="35"/>
        <end position="154"/>
    </location>
</feature>
<evidence type="ECO:0000313" key="5">
    <source>
        <dbReference type="EMBL" id="TQL78961.1"/>
    </source>
</evidence>
<feature type="coiled-coil region" evidence="3">
    <location>
        <begin position="213"/>
        <end position="240"/>
    </location>
</feature>
<dbReference type="SUPFAM" id="SSF69593">
    <property type="entry name" value="Glycerol-3-phosphate (1)-acyltransferase"/>
    <property type="match status" value="1"/>
</dbReference>
<evidence type="ECO:0000256" key="2">
    <source>
        <dbReference type="ARBA" id="ARBA00023315"/>
    </source>
</evidence>
<dbReference type="Pfam" id="PF01553">
    <property type="entry name" value="Acyltransferase"/>
    <property type="match status" value="1"/>
</dbReference>
<protein>
    <submittedName>
        <fullName evidence="5">1-acyl-sn-glycerol-3-phosphate acyltransferase</fullName>
    </submittedName>
</protein>
<dbReference type="SMART" id="SM00563">
    <property type="entry name" value="PlsC"/>
    <property type="match status" value="1"/>
</dbReference>
<dbReference type="EMBL" id="VFOW01000001">
    <property type="protein sequence ID" value="TQL78961.1"/>
    <property type="molecule type" value="Genomic_DNA"/>
</dbReference>
<evidence type="ECO:0000313" key="6">
    <source>
        <dbReference type="Proteomes" id="UP000317043"/>
    </source>
</evidence>
<evidence type="ECO:0000259" key="4">
    <source>
        <dbReference type="SMART" id="SM00563"/>
    </source>
</evidence>